<evidence type="ECO:0000313" key="4">
    <source>
        <dbReference type="EMBL" id="EGF25805.1"/>
    </source>
</evidence>
<feature type="coiled-coil region" evidence="1">
    <location>
        <begin position="20"/>
        <end position="70"/>
    </location>
</feature>
<evidence type="ECO:0000256" key="2">
    <source>
        <dbReference type="SAM" id="MobiDB-lite"/>
    </source>
</evidence>
<evidence type="ECO:0000256" key="3">
    <source>
        <dbReference type="SAM" id="Phobius"/>
    </source>
</evidence>
<dbReference type="RefSeq" id="WP_007328161.1">
    <property type="nucleotide sequence ID" value="NZ_AFAR01000209.1"/>
</dbReference>
<accession>F2AX01</accession>
<proteinExistence type="predicted"/>
<keyword evidence="3" id="KW-1133">Transmembrane helix</keyword>
<dbReference type="InterPro" id="IPR036465">
    <property type="entry name" value="vWFA_dom_sf"/>
</dbReference>
<keyword evidence="3" id="KW-0472">Membrane</keyword>
<comment type="caution">
    <text evidence="4">The sequence shown here is derived from an EMBL/GenBank/DDBJ whole genome shotgun (WGS) entry which is preliminary data.</text>
</comment>
<keyword evidence="3" id="KW-0812">Transmembrane</keyword>
<dbReference type="PATRIC" id="fig|991778.3.peg.4506"/>
<evidence type="ECO:0000313" key="5">
    <source>
        <dbReference type="Proteomes" id="UP000006222"/>
    </source>
</evidence>
<protein>
    <recommendedName>
        <fullName evidence="6">VWFA domain-containing protein</fullName>
    </recommendedName>
</protein>
<dbReference type="Proteomes" id="UP000006222">
    <property type="component" value="Unassembled WGS sequence"/>
</dbReference>
<reference evidence="4 5" key="1">
    <citation type="journal article" date="2013" name="Mar. Genomics">
        <title>Expression of sulfatases in Rhodopirellula baltica and the diversity of sulfatases in the genus Rhodopirellula.</title>
        <authorList>
            <person name="Wegner C.E."/>
            <person name="Richter-Heitmann T."/>
            <person name="Klindworth A."/>
            <person name="Klockow C."/>
            <person name="Richter M."/>
            <person name="Achstetter T."/>
            <person name="Glockner F.O."/>
            <person name="Harder J."/>
        </authorList>
    </citation>
    <scope>NUCLEOTIDE SEQUENCE [LARGE SCALE GENOMIC DNA]</scope>
    <source>
        <strain evidence="4 5">WH47</strain>
    </source>
</reference>
<feature type="transmembrane region" description="Helical" evidence="3">
    <location>
        <begin position="225"/>
        <end position="246"/>
    </location>
</feature>
<evidence type="ECO:0008006" key="6">
    <source>
        <dbReference type="Google" id="ProtNLM"/>
    </source>
</evidence>
<organism evidence="4 5">
    <name type="scientific">Rhodopirellula baltica WH47</name>
    <dbReference type="NCBI Taxonomy" id="991778"/>
    <lineage>
        <taxon>Bacteria</taxon>
        <taxon>Pseudomonadati</taxon>
        <taxon>Planctomycetota</taxon>
        <taxon>Planctomycetia</taxon>
        <taxon>Pirellulales</taxon>
        <taxon>Pirellulaceae</taxon>
        <taxon>Rhodopirellula</taxon>
    </lineage>
</organism>
<dbReference type="EMBL" id="AFAR01000209">
    <property type="protein sequence ID" value="EGF25805.1"/>
    <property type="molecule type" value="Genomic_DNA"/>
</dbReference>
<feature type="compositionally biased region" description="Polar residues" evidence="2">
    <location>
        <begin position="279"/>
        <end position="292"/>
    </location>
</feature>
<dbReference type="SUPFAM" id="SSF53300">
    <property type="entry name" value="vWA-like"/>
    <property type="match status" value="1"/>
</dbReference>
<feature type="compositionally biased region" description="Low complexity" evidence="2">
    <location>
        <begin position="146"/>
        <end position="163"/>
    </location>
</feature>
<sequence length="524" mass="57000">MNAPDSNRVDPASGLSPNHADALRARKAKLHSELLRVRREAHAARLEANAARLEATASQIEAELESIELGQPIDLPRVVDPAPSASQQHLNPSNFQRSGRFASWNEVREAFDSFTKVTTRHDSGHGVSVRAPKMRRLSETALPGLTPTSPTEPVEPEVTTAPEIAAAPDEVDETTTSDTPISDLETKDDSPFPTEDEPSFASEPLPSVVEDDEETSTNGRRAKPAALIVSTVVHVALLFILAAFTLSNARPKDQMAFSASASSESEETAMETFAIESSEPISEPTQSQPNETQYDVSEIGEMPMVDITSTAMDSVAAAASNLSSLSSSSSAASQAMQKLKSGSKSQMEFCGVEGGGNHFVYLVDSSGSMGDAFTSARSALLQSIDMLTEKQRFYVVFFDAECDYMQLSGSSEPESRSAYATANNKQQLRNWAMRVSMDRGKAPYEPLRFALGLKPDVIFLLSDGEFPQGIEDLLSEENRSTNLFGDTDPISIVHTISYHSREGESRMRRIAEKNFGQYRHVPKP</sequence>
<keyword evidence="1" id="KW-0175">Coiled coil</keyword>
<name>F2AX01_RHOBT</name>
<dbReference type="AlphaFoldDB" id="F2AX01"/>
<feature type="region of interest" description="Disordered" evidence="2">
    <location>
        <begin position="1"/>
        <end position="20"/>
    </location>
</feature>
<dbReference type="Gene3D" id="3.40.50.410">
    <property type="entry name" value="von Willebrand factor, type A domain"/>
    <property type="match status" value="1"/>
</dbReference>
<evidence type="ECO:0000256" key="1">
    <source>
        <dbReference type="SAM" id="Coils"/>
    </source>
</evidence>
<feature type="region of interest" description="Disordered" evidence="2">
    <location>
        <begin position="259"/>
        <end position="292"/>
    </location>
</feature>
<feature type="region of interest" description="Disordered" evidence="2">
    <location>
        <begin position="134"/>
        <end position="220"/>
    </location>
</feature>
<gene>
    <name evidence="4" type="ORF">RBWH47_02899</name>
</gene>